<accession>A0AAP0JAF1</accession>
<name>A0AAP0JAF1_9MAGN</name>
<comment type="caution">
    <text evidence="1">The sequence shown here is derived from an EMBL/GenBank/DDBJ whole genome shotgun (WGS) entry which is preliminary data.</text>
</comment>
<gene>
    <name evidence="1" type="ORF">Sjap_010978</name>
</gene>
<organism evidence="1 2">
    <name type="scientific">Stephania japonica</name>
    <dbReference type="NCBI Taxonomy" id="461633"/>
    <lineage>
        <taxon>Eukaryota</taxon>
        <taxon>Viridiplantae</taxon>
        <taxon>Streptophyta</taxon>
        <taxon>Embryophyta</taxon>
        <taxon>Tracheophyta</taxon>
        <taxon>Spermatophyta</taxon>
        <taxon>Magnoliopsida</taxon>
        <taxon>Ranunculales</taxon>
        <taxon>Menispermaceae</taxon>
        <taxon>Menispermoideae</taxon>
        <taxon>Cissampelideae</taxon>
        <taxon>Stephania</taxon>
    </lineage>
</organism>
<evidence type="ECO:0000313" key="2">
    <source>
        <dbReference type="Proteomes" id="UP001417504"/>
    </source>
</evidence>
<protein>
    <submittedName>
        <fullName evidence="1">Uncharacterized protein</fullName>
    </submittedName>
</protein>
<evidence type="ECO:0000313" key="1">
    <source>
        <dbReference type="EMBL" id="KAK9130491.1"/>
    </source>
</evidence>
<dbReference type="EMBL" id="JBBNAE010000004">
    <property type="protein sequence ID" value="KAK9130491.1"/>
    <property type="molecule type" value="Genomic_DNA"/>
</dbReference>
<dbReference type="Proteomes" id="UP001417504">
    <property type="component" value="Unassembled WGS sequence"/>
</dbReference>
<dbReference type="AlphaFoldDB" id="A0AAP0JAF1"/>
<sequence>MKIHHYCLVKGIKLDEYLLGMKAQPSQLLDISGTTNPDYEDWLSKNQMLISLLLNSLTPDITNQVIGYGSSVATWKAIAILCRVHNRAQIQLFCTSL</sequence>
<keyword evidence="2" id="KW-1185">Reference proteome</keyword>
<reference evidence="1 2" key="1">
    <citation type="submission" date="2024-01" db="EMBL/GenBank/DDBJ databases">
        <title>Genome assemblies of Stephania.</title>
        <authorList>
            <person name="Yang L."/>
        </authorList>
    </citation>
    <scope>NUCLEOTIDE SEQUENCE [LARGE SCALE GENOMIC DNA]</scope>
    <source>
        <strain evidence="1">QJT</strain>
        <tissue evidence="1">Leaf</tissue>
    </source>
</reference>
<proteinExistence type="predicted"/>